<dbReference type="EMBL" id="JAMQOQ010000003">
    <property type="protein sequence ID" value="MDS0295247.1"/>
    <property type="molecule type" value="Genomic_DNA"/>
</dbReference>
<dbReference type="RefSeq" id="WP_310929116.1">
    <property type="nucleotide sequence ID" value="NZ_JAMQOQ010000003.1"/>
</dbReference>
<dbReference type="InterPro" id="IPR012334">
    <property type="entry name" value="Pectin_lyas_fold"/>
</dbReference>
<comment type="caution">
    <text evidence="3">The sequence shown here is derived from an EMBL/GenBank/DDBJ whole genome shotgun (WGS) entry which is preliminary data.</text>
</comment>
<keyword evidence="4" id="KW-1185">Reference proteome</keyword>
<feature type="compositionally biased region" description="Basic and acidic residues" evidence="1">
    <location>
        <begin position="11"/>
        <end position="24"/>
    </location>
</feature>
<evidence type="ECO:0000259" key="2">
    <source>
        <dbReference type="Pfam" id="PF13229"/>
    </source>
</evidence>
<proteinExistence type="predicted"/>
<dbReference type="Proteomes" id="UP001254813">
    <property type="component" value="Unassembled WGS sequence"/>
</dbReference>
<dbReference type="Pfam" id="PF13229">
    <property type="entry name" value="Beta_helix"/>
    <property type="match status" value="1"/>
</dbReference>
<name>A0ABU2G390_9EURY</name>
<dbReference type="InterPro" id="IPR006311">
    <property type="entry name" value="TAT_signal"/>
</dbReference>
<gene>
    <name evidence="3" type="ORF">NDI79_13785</name>
</gene>
<dbReference type="SUPFAM" id="SSF51126">
    <property type="entry name" value="Pectin lyase-like"/>
    <property type="match status" value="1"/>
</dbReference>
<feature type="domain" description="Right handed beta helix" evidence="2">
    <location>
        <begin position="175"/>
        <end position="284"/>
    </location>
</feature>
<protein>
    <submittedName>
        <fullName evidence="3">Right-handed parallel beta-helix repeat-containing protein</fullName>
    </submittedName>
</protein>
<evidence type="ECO:0000313" key="4">
    <source>
        <dbReference type="Proteomes" id="UP001254813"/>
    </source>
</evidence>
<evidence type="ECO:0000313" key="3">
    <source>
        <dbReference type="EMBL" id="MDS0295247.1"/>
    </source>
</evidence>
<organism evidence="3 4">
    <name type="scientific">Halogeometricum luteum</name>
    <dbReference type="NCBI Taxonomy" id="2950537"/>
    <lineage>
        <taxon>Archaea</taxon>
        <taxon>Methanobacteriati</taxon>
        <taxon>Methanobacteriota</taxon>
        <taxon>Stenosarchaea group</taxon>
        <taxon>Halobacteria</taxon>
        <taxon>Halobacteriales</taxon>
        <taxon>Haloferacaceae</taxon>
        <taxon>Halogeometricum</taxon>
    </lineage>
</organism>
<dbReference type="InterPro" id="IPR039448">
    <property type="entry name" value="Beta_helix"/>
</dbReference>
<evidence type="ECO:0000256" key="1">
    <source>
        <dbReference type="SAM" id="MobiDB-lite"/>
    </source>
</evidence>
<dbReference type="PROSITE" id="PS51318">
    <property type="entry name" value="TAT"/>
    <property type="match status" value="1"/>
</dbReference>
<dbReference type="InterPro" id="IPR011050">
    <property type="entry name" value="Pectin_lyase_fold/virulence"/>
</dbReference>
<dbReference type="Gene3D" id="2.160.20.10">
    <property type="entry name" value="Single-stranded right-handed beta-helix, Pectin lyase-like"/>
    <property type="match status" value="1"/>
</dbReference>
<feature type="region of interest" description="Disordered" evidence="1">
    <location>
        <begin position="1"/>
        <end position="24"/>
    </location>
</feature>
<sequence>MPRKTSNEQCTDERDSGGRTDALSRRSWLKLSGIAVTGTLFGSGVAAAHDTETPSSAEGTSVDAEDEAGADGSATTESGSANADGANLGGGEGYPNTVPQSAADYTAGSFSELESALGDAAEGQTVYVTGEISVDSTLTVPSGVSLASNRGIDGAQSGAITTDEEITMLEVEGDSRITGIRIGGPNSEYQEWDGYPAGAGIVSNGSGVEVDNCEIHGFAYAGVNGSNDEHVHHCDIHNNPQDGLGYGVDCTGGDQTIEYCTFNYNRHSVASSGSGSYTVRNNHFGPETVDHVIDVHPPGGETIIIENNTVEATEHVQDGGETEAVYIRGDVGEEGVIRNNWFYGSDPSDGGDPGEAVRTALSSWDEANVTLENNAYGSGEPNGDAGAPR</sequence>
<accession>A0ABU2G390</accession>
<reference evidence="3 4" key="1">
    <citation type="submission" date="2022-06" db="EMBL/GenBank/DDBJ databases">
        <title>Halogeometricum sp. a new haloarchaeum isolate from saline soil.</title>
        <authorList>
            <person name="Strakova D."/>
            <person name="Galisteo C."/>
            <person name="Sanchez-Porro C."/>
            <person name="Ventosa A."/>
        </authorList>
    </citation>
    <scope>NUCLEOTIDE SEQUENCE [LARGE SCALE GENOMIC DNA]</scope>
    <source>
        <strain evidence="4">S3BR25-2</strain>
    </source>
</reference>
<feature type="region of interest" description="Disordered" evidence="1">
    <location>
        <begin position="47"/>
        <end position="100"/>
    </location>
</feature>